<dbReference type="SUPFAM" id="SSF47413">
    <property type="entry name" value="lambda repressor-like DNA-binding domains"/>
    <property type="match status" value="1"/>
</dbReference>
<evidence type="ECO:0000256" key="1">
    <source>
        <dbReference type="ARBA" id="ARBA00023125"/>
    </source>
</evidence>
<dbReference type="Pfam" id="PF01381">
    <property type="entry name" value="HTH_3"/>
    <property type="match status" value="1"/>
</dbReference>
<dbReference type="AlphaFoldDB" id="A0A2H0VKT7"/>
<sequence>MLNTYLQKLRKSKGYSQSVVAIALGITRPTYVAFEQGKRDLTTSEAKLAADFLGVSLTDLITEKNIDYVLSITPSKAPKPTPAGEAIRISIPSAKLKKFNQVLLYILNKVGGKPNVGKTVLYKLLYFIDFDYYEKYEEQLMGLTYIKNYHGPTPNIFGKTIEKLVEEGKVEAVKSKFYKYNQTKYLINPDLKLDLSLLSAEELSHIDHELARLSDQTAVELSNLSHQDVPWLTADESAPLDYEAVFYRTPITSVRVYDHGAT</sequence>
<dbReference type="SMART" id="SM00530">
    <property type="entry name" value="HTH_XRE"/>
    <property type="match status" value="1"/>
</dbReference>
<name>A0A2H0VKT7_9BACT</name>
<accession>A0A2H0VKT7</accession>
<dbReference type="GO" id="GO:0003677">
    <property type="term" value="F:DNA binding"/>
    <property type="evidence" value="ECO:0007669"/>
    <property type="project" value="UniProtKB-KW"/>
</dbReference>
<comment type="caution">
    <text evidence="3">The sequence shown here is derived from an EMBL/GenBank/DDBJ whole genome shotgun (WGS) entry which is preliminary data.</text>
</comment>
<dbReference type="Gene3D" id="1.10.260.40">
    <property type="entry name" value="lambda repressor-like DNA-binding domains"/>
    <property type="match status" value="1"/>
</dbReference>
<reference evidence="4" key="1">
    <citation type="submission" date="2017-09" db="EMBL/GenBank/DDBJ databases">
        <title>Depth-based differentiation of microbial function through sediment-hosted aquifers and enrichment of novel symbionts in the deep terrestrial subsurface.</title>
        <authorList>
            <person name="Probst A.J."/>
            <person name="Ladd B."/>
            <person name="Jarett J.K."/>
            <person name="Geller-Mcgrath D.E."/>
            <person name="Sieber C.M.K."/>
            <person name="Emerson J.B."/>
            <person name="Anantharaman K."/>
            <person name="Thomas B.C."/>
            <person name="Malmstrom R."/>
            <person name="Stieglmeier M."/>
            <person name="Klingl A."/>
            <person name="Woyke T."/>
            <person name="Ryan C.M."/>
            <person name="Banfield J.F."/>
        </authorList>
    </citation>
    <scope>NUCLEOTIDE SEQUENCE [LARGE SCALE GENOMIC DNA]</scope>
</reference>
<dbReference type="InterPro" id="IPR025272">
    <property type="entry name" value="SocA_Panacea"/>
</dbReference>
<dbReference type="PANTHER" id="PTHR46558">
    <property type="entry name" value="TRACRIPTIONAL REGULATORY PROTEIN-RELATED-RELATED"/>
    <property type="match status" value="1"/>
</dbReference>
<dbReference type="PANTHER" id="PTHR46558:SF4">
    <property type="entry name" value="DNA-BIDING PHAGE PROTEIN"/>
    <property type="match status" value="1"/>
</dbReference>
<protein>
    <submittedName>
        <fullName evidence="3">XRE family transcriptional regulator</fullName>
    </submittedName>
</protein>
<dbReference type="EMBL" id="PFAF01000040">
    <property type="protein sequence ID" value="PIR98969.1"/>
    <property type="molecule type" value="Genomic_DNA"/>
</dbReference>
<proteinExistence type="predicted"/>
<dbReference type="InterPro" id="IPR001387">
    <property type="entry name" value="Cro/C1-type_HTH"/>
</dbReference>
<dbReference type="Pfam" id="PF13274">
    <property type="entry name" value="SocA_Panacea"/>
    <property type="match status" value="1"/>
</dbReference>
<evidence type="ECO:0000313" key="3">
    <source>
        <dbReference type="EMBL" id="PIR98969.1"/>
    </source>
</evidence>
<dbReference type="InterPro" id="IPR010982">
    <property type="entry name" value="Lambda_DNA-bd_dom_sf"/>
</dbReference>
<dbReference type="PROSITE" id="PS50943">
    <property type="entry name" value="HTH_CROC1"/>
    <property type="match status" value="1"/>
</dbReference>
<evidence type="ECO:0000313" key="4">
    <source>
        <dbReference type="Proteomes" id="UP000230796"/>
    </source>
</evidence>
<evidence type="ECO:0000259" key="2">
    <source>
        <dbReference type="PROSITE" id="PS50943"/>
    </source>
</evidence>
<organism evidence="3 4">
    <name type="scientific">Candidatus Collierbacteria bacterium CG10_big_fil_rev_8_21_14_0_10_44_9</name>
    <dbReference type="NCBI Taxonomy" id="1974535"/>
    <lineage>
        <taxon>Bacteria</taxon>
        <taxon>Candidatus Collieribacteriota</taxon>
    </lineage>
</organism>
<keyword evidence="1" id="KW-0238">DNA-binding</keyword>
<dbReference type="Proteomes" id="UP000230796">
    <property type="component" value="Unassembled WGS sequence"/>
</dbReference>
<gene>
    <name evidence="3" type="ORF">COT87_01975</name>
</gene>
<feature type="domain" description="HTH cro/C1-type" evidence="2">
    <location>
        <begin position="6"/>
        <end position="60"/>
    </location>
</feature>
<dbReference type="CDD" id="cd00093">
    <property type="entry name" value="HTH_XRE"/>
    <property type="match status" value="1"/>
</dbReference>